<dbReference type="EMBL" id="FNIJ01000002">
    <property type="protein sequence ID" value="SDN36929.1"/>
    <property type="molecule type" value="Genomic_DNA"/>
</dbReference>
<feature type="domain" description="PIN" evidence="8">
    <location>
        <begin position="3"/>
        <end position="122"/>
    </location>
</feature>
<evidence type="ECO:0000256" key="3">
    <source>
        <dbReference type="ARBA" id="ARBA00022722"/>
    </source>
</evidence>
<evidence type="ECO:0000256" key="5">
    <source>
        <dbReference type="ARBA" id="ARBA00022801"/>
    </source>
</evidence>
<dbReference type="AlphaFoldDB" id="A0A1H0AU76"/>
<evidence type="ECO:0000256" key="7">
    <source>
        <dbReference type="ARBA" id="ARBA00038093"/>
    </source>
</evidence>
<dbReference type="GO" id="GO:0046872">
    <property type="term" value="F:metal ion binding"/>
    <property type="evidence" value="ECO:0007669"/>
    <property type="project" value="UniProtKB-KW"/>
</dbReference>
<evidence type="ECO:0000256" key="1">
    <source>
        <dbReference type="ARBA" id="ARBA00001946"/>
    </source>
</evidence>
<evidence type="ECO:0000313" key="9">
    <source>
        <dbReference type="EMBL" id="SDN36929.1"/>
    </source>
</evidence>
<dbReference type="GO" id="GO:0004518">
    <property type="term" value="F:nuclease activity"/>
    <property type="evidence" value="ECO:0007669"/>
    <property type="project" value="UniProtKB-KW"/>
</dbReference>
<dbReference type="GO" id="GO:0016787">
    <property type="term" value="F:hydrolase activity"/>
    <property type="evidence" value="ECO:0007669"/>
    <property type="project" value="UniProtKB-KW"/>
</dbReference>
<organism evidence="9 10">
    <name type="scientific">Pseudomonas jinjuensis</name>
    <dbReference type="NCBI Taxonomy" id="198616"/>
    <lineage>
        <taxon>Bacteria</taxon>
        <taxon>Pseudomonadati</taxon>
        <taxon>Pseudomonadota</taxon>
        <taxon>Gammaproteobacteria</taxon>
        <taxon>Pseudomonadales</taxon>
        <taxon>Pseudomonadaceae</taxon>
        <taxon>Pseudomonas</taxon>
    </lineage>
</organism>
<keyword evidence="6" id="KW-0460">Magnesium</keyword>
<dbReference type="InterPro" id="IPR002716">
    <property type="entry name" value="PIN_dom"/>
</dbReference>
<gene>
    <name evidence="9" type="ORF">SAMN05216193_102374</name>
</gene>
<reference evidence="10" key="1">
    <citation type="submission" date="2016-10" db="EMBL/GenBank/DDBJ databases">
        <authorList>
            <person name="Varghese N."/>
            <person name="Submissions S."/>
        </authorList>
    </citation>
    <scope>NUCLEOTIDE SEQUENCE [LARGE SCALE GENOMIC DNA]</scope>
    <source>
        <strain evidence="10">JCM 21621</strain>
    </source>
</reference>
<dbReference type="Proteomes" id="UP000242957">
    <property type="component" value="Unassembled WGS sequence"/>
</dbReference>
<dbReference type="RefSeq" id="WP_084315209.1">
    <property type="nucleotide sequence ID" value="NZ_FNIJ01000002.1"/>
</dbReference>
<evidence type="ECO:0000313" key="10">
    <source>
        <dbReference type="Proteomes" id="UP000242957"/>
    </source>
</evidence>
<keyword evidence="4" id="KW-0479">Metal-binding</keyword>
<evidence type="ECO:0000256" key="6">
    <source>
        <dbReference type="ARBA" id="ARBA00022842"/>
    </source>
</evidence>
<evidence type="ECO:0000259" key="8">
    <source>
        <dbReference type="Pfam" id="PF01850"/>
    </source>
</evidence>
<dbReference type="PANTHER" id="PTHR33653:SF1">
    <property type="entry name" value="RIBONUCLEASE VAPC2"/>
    <property type="match status" value="1"/>
</dbReference>
<accession>A0A1H0AU76</accession>
<dbReference type="Pfam" id="PF01850">
    <property type="entry name" value="PIN"/>
    <property type="match status" value="1"/>
</dbReference>
<dbReference type="STRING" id="198616.SAMN05216193_102374"/>
<dbReference type="Gene3D" id="3.40.50.1010">
    <property type="entry name" value="5'-nuclease"/>
    <property type="match status" value="1"/>
</dbReference>
<dbReference type="InterPro" id="IPR050556">
    <property type="entry name" value="Type_II_TA_system_RNase"/>
</dbReference>
<name>A0A1H0AU76_9PSED</name>
<keyword evidence="5" id="KW-0378">Hydrolase</keyword>
<keyword evidence="3" id="KW-0540">Nuclease</keyword>
<dbReference type="CDD" id="cd18746">
    <property type="entry name" value="PIN_VapC4-5_FitB-like"/>
    <property type="match status" value="1"/>
</dbReference>
<dbReference type="OrthoDB" id="9804823at2"/>
<keyword evidence="2" id="KW-1277">Toxin-antitoxin system</keyword>
<dbReference type="PANTHER" id="PTHR33653">
    <property type="entry name" value="RIBONUCLEASE VAPC2"/>
    <property type="match status" value="1"/>
</dbReference>
<dbReference type="SUPFAM" id="SSF88723">
    <property type="entry name" value="PIN domain-like"/>
    <property type="match status" value="1"/>
</dbReference>
<evidence type="ECO:0000256" key="2">
    <source>
        <dbReference type="ARBA" id="ARBA00022649"/>
    </source>
</evidence>
<sequence>MFVLDTNVVSELRKAKAGKADANLTKWARGLLPGQLFISAISVLELETGVLLVERRDPAQGAILRAWLDGHVLPGFAGRVLPVDSAVAQRCARLHVPDPRAERDALIAATALVHGMTVATRNVKDFEPTGVGLLNPWEFAG</sequence>
<proteinExistence type="inferred from homology"/>
<keyword evidence="10" id="KW-1185">Reference proteome</keyword>
<dbReference type="InterPro" id="IPR029060">
    <property type="entry name" value="PIN-like_dom_sf"/>
</dbReference>
<comment type="similarity">
    <text evidence="7">Belongs to the PINc/VapC protein family.</text>
</comment>
<evidence type="ECO:0000256" key="4">
    <source>
        <dbReference type="ARBA" id="ARBA00022723"/>
    </source>
</evidence>
<comment type="cofactor">
    <cofactor evidence="1">
        <name>Mg(2+)</name>
        <dbReference type="ChEBI" id="CHEBI:18420"/>
    </cofactor>
</comment>
<protein>
    <recommendedName>
        <fullName evidence="8">PIN domain-containing protein</fullName>
    </recommendedName>
</protein>